<reference evidence="2 3" key="1">
    <citation type="submission" date="2018-06" db="EMBL/GenBank/DDBJ databases">
        <title>Complete Genomes of Monosporascus.</title>
        <authorList>
            <person name="Robinson A.J."/>
            <person name="Natvig D.O."/>
        </authorList>
    </citation>
    <scope>NUCLEOTIDE SEQUENCE [LARGE SCALE GENOMIC DNA]</scope>
    <source>
        <strain evidence="2 3">CBS 609.92</strain>
    </source>
</reference>
<keyword evidence="3" id="KW-1185">Reference proteome</keyword>
<feature type="compositionally biased region" description="Acidic residues" evidence="1">
    <location>
        <begin position="481"/>
        <end position="495"/>
    </location>
</feature>
<name>A0ABY0H792_9PEZI</name>
<feature type="compositionally biased region" description="Low complexity" evidence="1">
    <location>
        <begin position="141"/>
        <end position="151"/>
    </location>
</feature>
<sequence length="681" mass="78052">MTTARHCISAEVHDRVPGREHLKIPDADLDPRRVPNHVIHYFGRLEFQTYFRKLGACQQDLIRDQLRRVNRLKSFVKENCFGKWRDDSKGVNVRTWDAVQKHRLSRRKHCPPNCNVDFDPIDEHGNENGSETSNGAEGVTPSQPSSQSSSSHTTQINGQQNSDQPRYNPDNDVKGYLIQYKMHNPNPNPNDISNVFYIGEDLIEPGREQGQGLDPEQQRTAIWKGKFPGQKAIVYDLLQRPVDENSEPGKQYLSRDFQRGDALLLRYFHFPANNMKDAIPRYYDEKDVQFNNEETNKRDQDAEWEATEQRRKEMKDLLNEIGIDVDDIGPPKREGTFRNIDNIDTFPDAVVAKSPKLDFLFPKRRKVTRDMFGRLRLKNSLALLLSVKTTRSRDRDQVVYRETTPKEDSLHSWDYGKNGKVIWDCNGPDSIPKRRLADINNMDLYARKYTKLKTRCPKCASAKRHRLDWKRQPTCPREDENTSNESDDELEDESTSNESDKGTKGKTGCKLCGSAALMCQQPRVLDIFSEAIVRVTHKQTLAFDYLWESAKKLCHASSAPSSADLSNLLIPLLNIAPEDMLGREIKDILDELSIMIHLVEQQRDVLGKFVENATTIICEARGTELELSKKKKWFETSAQALLSDVDGHLLELITLKRSATSTSEGLLTLKQQQASLIQAWQ</sequence>
<dbReference type="Proteomes" id="UP000294003">
    <property type="component" value="Unassembled WGS sequence"/>
</dbReference>
<evidence type="ECO:0000313" key="2">
    <source>
        <dbReference type="EMBL" id="RYO83247.1"/>
    </source>
</evidence>
<protein>
    <submittedName>
        <fullName evidence="2">Uncharacterized protein</fullName>
    </submittedName>
</protein>
<accession>A0ABY0H792</accession>
<feature type="compositionally biased region" description="Polar residues" evidence="1">
    <location>
        <begin position="152"/>
        <end position="165"/>
    </location>
</feature>
<feature type="region of interest" description="Disordered" evidence="1">
    <location>
        <begin position="102"/>
        <end position="172"/>
    </location>
</feature>
<organism evidence="2 3">
    <name type="scientific">Monosporascus cannonballus</name>
    <dbReference type="NCBI Taxonomy" id="155416"/>
    <lineage>
        <taxon>Eukaryota</taxon>
        <taxon>Fungi</taxon>
        <taxon>Dikarya</taxon>
        <taxon>Ascomycota</taxon>
        <taxon>Pezizomycotina</taxon>
        <taxon>Sordariomycetes</taxon>
        <taxon>Xylariomycetidae</taxon>
        <taxon>Xylariales</taxon>
        <taxon>Xylariales incertae sedis</taxon>
        <taxon>Monosporascus</taxon>
    </lineage>
</organism>
<proteinExistence type="predicted"/>
<dbReference type="EMBL" id="QJNS01000193">
    <property type="protein sequence ID" value="RYO83247.1"/>
    <property type="molecule type" value="Genomic_DNA"/>
</dbReference>
<evidence type="ECO:0000256" key="1">
    <source>
        <dbReference type="SAM" id="MobiDB-lite"/>
    </source>
</evidence>
<comment type="caution">
    <text evidence="2">The sequence shown here is derived from an EMBL/GenBank/DDBJ whole genome shotgun (WGS) entry which is preliminary data.</text>
</comment>
<evidence type="ECO:0000313" key="3">
    <source>
        <dbReference type="Proteomes" id="UP000294003"/>
    </source>
</evidence>
<feature type="region of interest" description="Disordered" evidence="1">
    <location>
        <begin position="471"/>
        <end position="507"/>
    </location>
</feature>
<gene>
    <name evidence="2" type="ORF">DL762_006226</name>
</gene>